<gene>
    <name evidence="3" type="ORF">V22_24640</name>
</gene>
<evidence type="ECO:0000256" key="2">
    <source>
        <dbReference type="SAM" id="SignalP"/>
    </source>
</evidence>
<evidence type="ECO:0000313" key="3">
    <source>
        <dbReference type="EMBL" id="QDT65217.1"/>
    </source>
</evidence>
<feature type="compositionally biased region" description="Basic residues" evidence="1">
    <location>
        <begin position="51"/>
        <end position="62"/>
    </location>
</feature>
<dbReference type="AlphaFoldDB" id="A0A517TA20"/>
<organism evidence="3 4">
    <name type="scientific">Calycomorphotria hydatis</name>
    <dbReference type="NCBI Taxonomy" id="2528027"/>
    <lineage>
        <taxon>Bacteria</taxon>
        <taxon>Pseudomonadati</taxon>
        <taxon>Planctomycetota</taxon>
        <taxon>Planctomycetia</taxon>
        <taxon>Planctomycetales</taxon>
        <taxon>Planctomycetaceae</taxon>
        <taxon>Calycomorphotria</taxon>
    </lineage>
</organism>
<proteinExistence type="predicted"/>
<feature type="signal peptide" evidence="2">
    <location>
        <begin position="1"/>
        <end position="18"/>
    </location>
</feature>
<accession>A0A517TA20</accession>
<feature type="compositionally biased region" description="Basic and acidic residues" evidence="1">
    <location>
        <begin position="63"/>
        <end position="78"/>
    </location>
</feature>
<dbReference type="OrthoDB" id="9976024at2"/>
<dbReference type="EMBL" id="CP036316">
    <property type="protein sequence ID" value="QDT65217.1"/>
    <property type="molecule type" value="Genomic_DNA"/>
</dbReference>
<evidence type="ECO:0008006" key="5">
    <source>
        <dbReference type="Google" id="ProtNLM"/>
    </source>
</evidence>
<evidence type="ECO:0000256" key="1">
    <source>
        <dbReference type="SAM" id="MobiDB-lite"/>
    </source>
</evidence>
<keyword evidence="2" id="KW-0732">Signal</keyword>
<feature type="chain" id="PRO_5021752406" description="Cobalt-zinc-cadmium resistance protein CzcI" evidence="2">
    <location>
        <begin position="19"/>
        <end position="153"/>
    </location>
</feature>
<reference evidence="3 4" key="1">
    <citation type="submission" date="2019-02" db="EMBL/GenBank/DDBJ databases">
        <title>Deep-cultivation of Planctomycetes and their phenomic and genomic characterization uncovers novel biology.</title>
        <authorList>
            <person name="Wiegand S."/>
            <person name="Jogler M."/>
            <person name="Boedeker C."/>
            <person name="Pinto D."/>
            <person name="Vollmers J."/>
            <person name="Rivas-Marin E."/>
            <person name="Kohn T."/>
            <person name="Peeters S.H."/>
            <person name="Heuer A."/>
            <person name="Rast P."/>
            <person name="Oberbeckmann S."/>
            <person name="Bunk B."/>
            <person name="Jeske O."/>
            <person name="Meyerdierks A."/>
            <person name="Storesund J.E."/>
            <person name="Kallscheuer N."/>
            <person name="Luecker S."/>
            <person name="Lage O.M."/>
            <person name="Pohl T."/>
            <person name="Merkel B.J."/>
            <person name="Hornburger P."/>
            <person name="Mueller R.-W."/>
            <person name="Bruemmer F."/>
            <person name="Labrenz M."/>
            <person name="Spormann A.M."/>
            <person name="Op den Camp H."/>
            <person name="Overmann J."/>
            <person name="Amann R."/>
            <person name="Jetten M.S.M."/>
            <person name="Mascher T."/>
            <person name="Medema M.H."/>
            <person name="Devos D.P."/>
            <person name="Kaster A.-K."/>
            <person name="Ovreas L."/>
            <person name="Rohde M."/>
            <person name="Galperin M.Y."/>
            <person name="Jogler C."/>
        </authorList>
    </citation>
    <scope>NUCLEOTIDE SEQUENCE [LARGE SCALE GENOMIC DNA]</scope>
    <source>
        <strain evidence="3 4">V22</strain>
    </source>
</reference>
<dbReference type="Proteomes" id="UP000319976">
    <property type="component" value="Chromosome"/>
</dbReference>
<evidence type="ECO:0000313" key="4">
    <source>
        <dbReference type="Proteomes" id="UP000319976"/>
    </source>
</evidence>
<dbReference type="RefSeq" id="WP_145263036.1">
    <property type="nucleotide sequence ID" value="NZ_CP036316.1"/>
</dbReference>
<dbReference type="KEGG" id="chya:V22_24640"/>
<feature type="region of interest" description="Disordered" evidence="1">
    <location>
        <begin position="45"/>
        <end position="96"/>
    </location>
</feature>
<keyword evidence="4" id="KW-1185">Reference proteome</keyword>
<sequence precursor="true">MFFKFTAILTICSQLALAFGGYALHEFTCDHDHGSSNSACGIASTEEEHHHHGHGHCHRHHDHAVESAKADVATKSDTADSESVRFSSDSGHQHHDSDNCVLCQTLSMGSMQALSSVLDHVEPVPVDVFGHTNAFIPAALYRLDLARGPPTLS</sequence>
<protein>
    <recommendedName>
        <fullName evidence="5">Cobalt-zinc-cadmium resistance protein CzcI</fullName>
    </recommendedName>
</protein>
<name>A0A517TA20_9PLAN</name>